<accession>A0A368YCU9</accession>
<sequence>MSNVRFSVYGPDGMIRRSLDVPMRDANLNLAEDERMIEGLHDPDTTVVIDGVASRVPTQPAPWMTWLPSLSAWVDLRTTDQRMADLATRRTATVIAKGALLLEAMARGLLTPDEVDALSAGQMPMRLDAALTRLAPDLRSTILTRWRLEASFGRTHPVILVAAAALGVDDATLDDLFGVPQ</sequence>
<dbReference type="EMBL" id="QPJL01000047">
    <property type="protein sequence ID" value="RCW78071.1"/>
    <property type="molecule type" value="Genomic_DNA"/>
</dbReference>
<name>A0A368YCU9_9RHOB</name>
<dbReference type="RefSeq" id="WP_114350910.1">
    <property type="nucleotide sequence ID" value="NZ_QPJL01000047.1"/>
</dbReference>
<reference evidence="1 2" key="1">
    <citation type="submission" date="2018-07" db="EMBL/GenBank/DDBJ databases">
        <title>Genomic Encyclopedia of Type Strains, Phase III (KMG-III): the genomes of soil and plant-associated and newly described type strains.</title>
        <authorList>
            <person name="Whitman W."/>
        </authorList>
    </citation>
    <scope>NUCLEOTIDE SEQUENCE [LARGE SCALE GENOMIC DNA]</scope>
    <source>
        <strain evidence="1 2">CECT 8525</strain>
    </source>
</reference>
<gene>
    <name evidence="1" type="ORF">DFP89_1472</name>
</gene>
<organism evidence="1 2">
    <name type="scientific">Paracoccus lutimaris</name>
    <dbReference type="NCBI Taxonomy" id="1490030"/>
    <lineage>
        <taxon>Bacteria</taxon>
        <taxon>Pseudomonadati</taxon>
        <taxon>Pseudomonadota</taxon>
        <taxon>Alphaproteobacteria</taxon>
        <taxon>Rhodobacterales</taxon>
        <taxon>Paracoccaceae</taxon>
        <taxon>Paracoccus</taxon>
    </lineage>
</organism>
<evidence type="ECO:0000313" key="2">
    <source>
        <dbReference type="Proteomes" id="UP000253345"/>
    </source>
</evidence>
<evidence type="ECO:0000313" key="1">
    <source>
        <dbReference type="EMBL" id="RCW78071.1"/>
    </source>
</evidence>
<keyword evidence="2" id="KW-1185">Reference proteome</keyword>
<dbReference type="Proteomes" id="UP000253345">
    <property type="component" value="Unassembled WGS sequence"/>
</dbReference>
<dbReference type="AlphaFoldDB" id="A0A368YCU9"/>
<proteinExistence type="predicted"/>
<comment type="caution">
    <text evidence="1">The sequence shown here is derived from an EMBL/GenBank/DDBJ whole genome shotgun (WGS) entry which is preliminary data.</text>
</comment>
<protein>
    <submittedName>
        <fullName evidence="1">Uncharacterized protein</fullName>
    </submittedName>
</protein>